<dbReference type="Proteomes" id="UP000002318">
    <property type="component" value="Chromosome"/>
</dbReference>
<keyword evidence="2" id="KW-1185">Reference proteome</keyword>
<dbReference type="AlphaFoldDB" id="E1RAU0"/>
<gene>
    <name evidence="1" type="ordered locus">Spirs_3365</name>
</gene>
<dbReference type="RefSeq" id="WP_013255917.1">
    <property type="nucleotide sequence ID" value="NC_014364.1"/>
</dbReference>
<evidence type="ECO:0000313" key="2">
    <source>
        <dbReference type="Proteomes" id="UP000002318"/>
    </source>
</evidence>
<accession>E1RAU0</accession>
<dbReference type="KEGG" id="ssm:Spirs_3365"/>
<dbReference type="HOGENOM" id="CLU_3122837_0_0_12"/>
<sequence length="50" mass="5990">MNKETHERNSAREDLLHMLAEGEKDLQQRNLLDVDSVFRALREEFFEAEK</sequence>
<dbReference type="STRING" id="573413.Spirs_3365"/>
<dbReference type="EMBL" id="CP002116">
    <property type="protein sequence ID" value="ADK82458.1"/>
    <property type="molecule type" value="Genomic_DNA"/>
</dbReference>
<proteinExistence type="predicted"/>
<name>E1RAU0_SEDSS</name>
<reference evidence="1 2" key="1">
    <citation type="journal article" date="2010" name="Stand. Genomic Sci.">
        <title>Complete genome sequence of Spirochaeta smaragdinae type strain (SEBR 4228).</title>
        <authorList>
            <person name="Mavromatis K."/>
            <person name="Yasawong M."/>
            <person name="Chertkov O."/>
            <person name="Lapidus A."/>
            <person name="Lucas S."/>
            <person name="Nolan M."/>
            <person name="Del Rio T.G."/>
            <person name="Tice H."/>
            <person name="Cheng J.F."/>
            <person name="Pitluck S."/>
            <person name="Liolios K."/>
            <person name="Ivanova N."/>
            <person name="Tapia R."/>
            <person name="Han C."/>
            <person name="Bruce D."/>
            <person name="Goodwin L."/>
            <person name="Pati A."/>
            <person name="Chen A."/>
            <person name="Palaniappan K."/>
            <person name="Land M."/>
            <person name="Hauser L."/>
            <person name="Chang Y.J."/>
            <person name="Jeffries C.D."/>
            <person name="Detter J.C."/>
            <person name="Rohde M."/>
            <person name="Brambilla E."/>
            <person name="Spring S."/>
            <person name="Goker M."/>
            <person name="Sikorski J."/>
            <person name="Woyke T."/>
            <person name="Bristow J."/>
            <person name="Eisen J.A."/>
            <person name="Markowitz V."/>
            <person name="Hugenholtz P."/>
            <person name="Klenk H.P."/>
            <person name="Kyrpides N.C."/>
        </authorList>
    </citation>
    <scope>NUCLEOTIDE SEQUENCE [LARGE SCALE GENOMIC DNA]</scope>
    <source>
        <strain evidence="2">DSM 11293 / JCM 15392 / SEBR 4228</strain>
    </source>
</reference>
<organism evidence="1 2">
    <name type="scientific">Sediminispirochaeta smaragdinae (strain DSM 11293 / JCM 15392 / SEBR 4228)</name>
    <name type="common">Spirochaeta smaragdinae</name>
    <dbReference type="NCBI Taxonomy" id="573413"/>
    <lineage>
        <taxon>Bacteria</taxon>
        <taxon>Pseudomonadati</taxon>
        <taxon>Spirochaetota</taxon>
        <taxon>Spirochaetia</taxon>
        <taxon>Spirochaetales</taxon>
        <taxon>Spirochaetaceae</taxon>
        <taxon>Sediminispirochaeta</taxon>
    </lineage>
</organism>
<evidence type="ECO:0000313" key="1">
    <source>
        <dbReference type="EMBL" id="ADK82458.1"/>
    </source>
</evidence>
<protein>
    <submittedName>
        <fullName evidence="1">Uncharacterized protein</fullName>
    </submittedName>
</protein>